<dbReference type="Pfam" id="PF13643">
    <property type="entry name" value="DUF4145"/>
    <property type="match status" value="1"/>
</dbReference>
<reference evidence="2 3" key="1">
    <citation type="journal article" date="2009" name="J. Bacteriol.">
        <title>Genome sequences of three Agrobacterium biovars help elucidate the evolution of multichromosome genomes in bacteria.</title>
        <authorList>
            <person name="Slater S.C."/>
            <person name="Goldman B.S."/>
            <person name="Goodner B."/>
            <person name="Setubal J.C."/>
            <person name="Farrand S.K."/>
            <person name="Nester E.W."/>
            <person name="Burr T.J."/>
            <person name="Banta L."/>
            <person name="Dickerman A.W."/>
            <person name="Paulsen I."/>
            <person name="Otten L."/>
            <person name="Suen G."/>
            <person name="Welch R."/>
            <person name="Almeida N.F."/>
            <person name="Arnold F."/>
            <person name="Burton O.T."/>
            <person name="Du Z."/>
            <person name="Ewing A."/>
            <person name="Godsy E."/>
            <person name="Heisel S."/>
            <person name="Houmiel K.L."/>
            <person name="Jhaveri J."/>
            <person name="Lu J."/>
            <person name="Miller N.M."/>
            <person name="Norton S."/>
            <person name="Chen Q."/>
            <person name="Phoolcharoen W."/>
            <person name="Ohlin V."/>
            <person name="Ondrusek D."/>
            <person name="Pride N."/>
            <person name="Stricklin S.L."/>
            <person name="Sun J."/>
            <person name="Wheeler C."/>
            <person name="Wilson L."/>
            <person name="Zhu H."/>
            <person name="Wood D.W."/>
        </authorList>
    </citation>
    <scope>NUCLEOTIDE SEQUENCE [LARGE SCALE GENOMIC DNA]</scope>
    <source>
        <strain evidence="3">K84 / ATCC BAA-868</strain>
    </source>
</reference>
<gene>
    <name evidence="2" type="ordered locus">Arad_2333</name>
</gene>
<dbReference type="EMBL" id="CP000628">
    <property type="protein sequence ID" value="ACM26551.1"/>
    <property type="molecule type" value="Genomic_DNA"/>
</dbReference>
<dbReference type="Proteomes" id="UP000001600">
    <property type="component" value="Chromosome 1"/>
</dbReference>
<evidence type="ECO:0000313" key="2">
    <source>
        <dbReference type="EMBL" id="ACM26551.1"/>
    </source>
</evidence>
<proteinExistence type="predicted"/>
<evidence type="ECO:0000313" key="3">
    <source>
        <dbReference type="Proteomes" id="UP000001600"/>
    </source>
</evidence>
<dbReference type="InterPro" id="IPR025285">
    <property type="entry name" value="DUF4145"/>
</dbReference>
<feature type="domain" description="DUF4145" evidence="1">
    <location>
        <begin position="44"/>
        <end position="117"/>
    </location>
</feature>
<dbReference type="KEGG" id="ara:Arad_2333"/>
<protein>
    <recommendedName>
        <fullName evidence="1">DUF4145 domain-containing protein</fullName>
    </recommendedName>
</protein>
<accession>B9JF61</accession>
<dbReference type="HOGENOM" id="CLU_1811703_0_0_5"/>
<organism evidence="2 3">
    <name type="scientific">Rhizobium rhizogenes (strain K84 / ATCC BAA-868)</name>
    <name type="common">Agrobacterium radiobacter</name>
    <dbReference type="NCBI Taxonomy" id="311403"/>
    <lineage>
        <taxon>Bacteria</taxon>
        <taxon>Pseudomonadati</taxon>
        <taxon>Pseudomonadota</taxon>
        <taxon>Alphaproteobacteria</taxon>
        <taxon>Hyphomicrobiales</taxon>
        <taxon>Rhizobiaceae</taxon>
        <taxon>Rhizobium/Agrobacterium group</taxon>
        <taxon>Rhizobium</taxon>
    </lineage>
</organism>
<name>B9JF61_RHIR8</name>
<sequence length="142" mass="15704">MSATNYDISRFKTNVSNSSLPDHLPDDVLKAFQQAETNFDLENHEEAAATMYRRALERALKSSHPNLAGTLAAKIKTLVGGGELPKSLGDWADEIRLIGNDGAHDDGVTRDELKAARMFCDSFLRYLITLPTEVALRRSQPT</sequence>
<dbReference type="eggNOG" id="ENOG5032ZBF">
    <property type="taxonomic scope" value="Bacteria"/>
</dbReference>
<dbReference type="AlphaFoldDB" id="B9JF61"/>
<evidence type="ECO:0000259" key="1">
    <source>
        <dbReference type="Pfam" id="PF13643"/>
    </source>
</evidence>